<sequence length="204" mass="22149">MRLLRLIAGIAALGLMVVGGVALYNDFFGVESVDRSGPVVLKSIQDLSRFEAASGNFEVVVDLEEKSGWLDLLSKRVMLIVVGSVDVYVDFSAIDKNSIVVSPDGKSASITLPSPELEKANLDNAKTHIYDIDRSAIQAVGDLFGRDQDLEHRAYLEGEKKLEQAARDAGLEERAKTNTRNMLTGLLRGLGFTDVTVTFTPPPP</sequence>
<name>A0A841BNK6_9ACTN</name>
<reference evidence="1 2" key="1">
    <citation type="submission" date="2020-08" db="EMBL/GenBank/DDBJ databases">
        <title>Sequencing the genomes of 1000 actinobacteria strains.</title>
        <authorList>
            <person name="Klenk H.-P."/>
        </authorList>
    </citation>
    <scope>NUCLEOTIDE SEQUENCE [LARGE SCALE GENOMIC DNA]</scope>
    <source>
        <strain evidence="1 2">DSM 45362</strain>
    </source>
</reference>
<dbReference type="AlphaFoldDB" id="A0A841BNK6"/>
<gene>
    <name evidence="1" type="ORF">F4553_002255</name>
</gene>
<evidence type="ECO:0000313" key="1">
    <source>
        <dbReference type="EMBL" id="MBB5868876.1"/>
    </source>
</evidence>
<organism evidence="1 2">
    <name type="scientific">Allocatelliglobosispora scoriae</name>
    <dbReference type="NCBI Taxonomy" id="643052"/>
    <lineage>
        <taxon>Bacteria</taxon>
        <taxon>Bacillati</taxon>
        <taxon>Actinomycetota</taxon>
        <taxon>Actinomycetes</taxon>
        <taxon>Micromonosporales</taxon>
        <taxon>Micromonosporaceae</taxon>
        <taxon>Allocatelliglobosispora</taxon>
    </lineage>
</organism>
<dbReference type="RefSeq" id="WP_184835129.1">
    <property type="nucleotide sequence ID" value="NZ_JACHMN010000002.1"/>
</dbReference>
<keyword evidence="2" id="KW-1185">Reference proteome</keyword>
<proteinExistence type="predicted"/>
<evidence type="ECO:0008006" key="3">
    <source>
        <dbReference type="Google" id="ProtNLM"/>
    </source>
</evidence>
<dbReference type="InterPro" id="IPR025324">
    <property type="entry name" value="DUF4230"/>
</dbReference>
<dbReference type="Proteomes" id="UP000587527">
    <property type="component" value="Unassembled WGS sequence"/>
</dbReference>
<dbReference type="Pfam" id="PF14014">
    <property type="entry name" value="DUF4230"/>
    <property type="match status" value="1"/>
</dbReference>
<accession>A0A841BNK6</accession>
<protein>
    <recommendedName>
        <fullName evidence="3">DUF4230 domain-containing protein</fullName>
    </recommendedName>
</protein>
<evidence type="ECO:0000313" key="2">
    <source>
        <dbReference type="Proteomes" id="UP000587527"/>
    </source>
</evidence>
<dbReference type="EMBL" id="JACHMN010000002">
    <property type="protein sequence ID" value="MBB5868876.1"/>
    <property type="molecule type" value="Genomic_DNA"/>
</dbReference>
<comment type="caution">
    <text evidence="1">The sequence shown here is derived from an EMBL/GenBank/DDBJ whole genome shotgun (WGS) entry which is preliminary data.</text>
</comment>